<dbReference type="EMBL" id="BTSY01000007">
    <property type="protein sequence ID" value="GMT35973.1"/>
    <property type="molecule type" value="Genomic_DNA"/>
</dbReference>
<feature type="compositionally biased region" description="Basic and acidic residues" evidence="1">
    <location>
        <begin position="82"/>
        <end position="120"/>
    </location>
</feature>
<dbReference type="Proteomes" id="UP001432322">
    <property type="component" value="Unassembled WGS sequence"/>
</dbReference>
<protein>
    <submittedName>
        <fullName evidence="2">Uncharacterized protein</fullName>
    </submittedName>
</protein>
<reference evidence="2" key="1">
    <citation type="submission" date="2023-10" db="EMBL/GenBank/DDBJ databases">
        <title>Genome assembly of Pristionchus species.</title>
        <authorList>
            <person name="Yoshida K."/>
            <person name="Sommer R.J."/>
        </authorList>
    </citation>
    <scope>NUCLEOTIDE SEQUENCE</scope>
    <source>
        <strain evidence="2">RS5133</strain>
    </source>
</reference>
<evidence type="ECO:0000256" key="1">
    <source>
        <dbReference type="SAM" id="MobiDB-lite"/>
    </source>
</evidence>
<feature type="compositionally biased region" description="Polar residues" evidence="1">
    <location>
        <begin position="1"/>
        <end position="12"/>
    </location>
</feature>
<feature type="compositionally biased region" description="Polar residues" evidence="1">
    <location>
        <begin position="48"/>
        <end position="57"/>
    </location>
</feature>
<name>A0AAV5WXC7_9BILA</name>
<comment type="caution">
    <text evidence="2">The sequence shown here is derived from an EMBL/GenBank/DDBJ whole genome shotgun (WGS) entry which is preliminary data.</text>
</comment>
<accession>A0AAV5WXC7</accession>
<feature type="region of interest" description="Disordered" evidence="1">
    <location>
        <begin position="1"/>
        <end position="120"/>
    </location>
</feature>
<keyword evidence="3" id="KW-1185">Reference proteome</keyword>
<proteinExistence type="predicted"/>
<dbReference type="AlphaFoldDB" id="A0AAV5WXC7"/>
<evidence type="ECO:0000313" key="3">
    <source>
        <dbReference type="Proteomes" id="UP001432322"/>
    </source>
</evidence>
<sequence>MDALTKISSRVTDLTKKSKAKRLEDDTFLPQSFIPPTFDDHTNYAAVPTQSTTSQPPKESKNIIPNSIRRFSPFPRKQNSNENKETPVVRTTETKTKEAKDSKYRKIGEDGEAEKTNGVWRLKDSAMDRVDKMKKNRQGEYGVQLLDDDQD</sequence>
<organism evidence="2 3">
    <name type="scientific">Pristionchus fissidentatus</name>
    <dbReference type="NCBI Taxonomy" id="1538716"/>
    <lineage>
        <taxon>Eukaryota</taxon>
        <taxon>Metazoa</taxon>
        <taxon>Ecdysozoa</taxon>
        <taxon>Nematoda</taxon>
        <taxon>Chromadorea</taxon>
        <taxon>Rhabditida</taxon>
        <taxon>Rhabditina</taxon>
        <taxon>Diplogasteromorpha</taxon>
        <taxon>Diplogasteroidea</taxon>
        <taxon>Neodiplogasteridae</taxon>
        <taxon>Pristionchus</taxon>
    </lineage>
</organism>
<feature type="compositionally biased region" description="Basic and acidic residues" evidence="1">
    <location>
        <begin position="13"/>
        <end position="25"/>
    </location>
</feature>
<evidence type="ECO:0000313" key="2">
    <source>
        <dbReference type="EMBL" id="GMT35973.1"/>
    </source>
</evidence>
<gene>
    <name evidence="2" type="ORF">PFISCL1PPCAC_27270</name>
</gene>